<dbReference type="KEGG" id="ker:91105720"/>
<reference evidence="1 2" key="1">
    <citation type="submission" date="2024-01" db="EMBL/GenBank/DDBJ databases">
        <title>Comparative genomics of Cryptococcus and Kwoniella reveals pathogenesis evolution and contrasting modes of karyotype evolution via chromosome fusion or intercentromeric recombination.</title>
        <authorList>
            <person name="Coelho M.A."/>
            <person name="David-Palma M."/>
            <person name="Shea T."/>
            <person name="Bowers K."/>
            <person name="McGinley-Smith S."/>
            <person name="Mohammad A.W."/>
            <person name="Gnirke A."/>
            <person name="Yurkov A.M."/>
            <person name="Nowrousian M."/>
            <person name="Sun S."/>
            <person name="Cuomo C.A."/>
            <person name="Heitman J."/>
        </authorList>
    </citation>
    <scope>NUCLEOTIDE SEQUENCE [LARGE SCALE GENOMIC DNA]</scope>
    <source>
        <strain evidence="1 2">PYCC6329</strain>
    </source>
</reference>
<dbReference type="GeneID" id="91105720"/>
<sequence>MNEPEISQLLSLMDEKVITSEIETYIPDHRVTKIHIKPTKDTIVEIRGGFNSLIKIDLEDAAGRYQSCEVATCQALFEGGVDVPQTFPRPGDSKHHPKLIYCYQSFIPGDAWPPFDPVVKFNDPPPNPPIDDLTLNHIKSIAKWFIQLEKVQFDKIGSPSFDTSGKIMIGPVVEREPTMAIPPYFDGPFRNLKDRYLTTIGLKLRSLRNRELVGPDSEIYSYLVLLELKEIVEKAKELERRIIDWEWAYTTSKEEAFSSPDTLLPRNLSKTDDDHILTHREEALIKEYESLDRPDLAKCVRGGRKYSRLMRCVHNTWASIHDIRAMRKGFKVDLLAGEAYPTEESKQVWVKRLKLKYGYDEGLKWFLDNSVVEPELPKENREVK</sequence>
<gene>
    <name evidence="1" type="ORF">V865_006919</name>
</gene>
<evidence type="ECO:0000313" key="1">
    <source>
        <dbReference type="EMBL" id="WWD08806.1"/>
    </source>
</evidence>
<dbReference type="EMBL" id="CP144090">
    <property type="protein sequence ID" value="WWD08806.1"/>
    <property type="molecule type" value="Genomic_DNA"/>
</dbReference>
<dbReference type="AlphaFoldDB" id="A0AAX4KQU3"/>
<dbReference type="RefSeq" id="XP_066086773.1">
    <property type="nucleotide sequence ID" value="XM_066230676.1"/>
</dbReference>
<keyword evidence="2" id="KW-1185">Reference proteome</keyword>
<protein>
    <submittedName>
        <fullName evidence="1">Uncharacterized protein</fullName>
    </submittedName>
</protein>
<organism evidence="1 2">
    <name type="scientific">Kwoniella europaea PYCC6329</name>
    <dbReference type="NCBI Taxonomy" id="1423913"/>
    <lineage>
        <taxon>Eukaryota</taxon>
        <taxon>Fungi</taxon>
        <taxon>Dikarya</taxon>
        <taxon>Basidiomycota</taxon>
        <taxon>Agaricomycotina</taxon>
        <taxon>Tremellomycetes</taxon>
        <taxon>Tremellales</taxon>
        <taxon>Cryptococcaceae</taxon>
        <taxon>Kwoniella</taxon>
    </lineage>
</organism>
<name>A0AAX4KQU3_9TREE</name>
<proteinExistence type="predicted"/>
<evidence type="ECO:0000313" key="2">
    <source>
        <dbReference type="Proteomes" id="UP001358614"/>
    </source>
</evidence>
<accession>A0AAX4KQU3</accession>
<dbReference type="Proteomes" id="UP001358614">
    <property type="component" value="Chromosome 2"/>
</dbReference>